<evidence type="ECO:0000313" key="2">
    <source>
        <dbReference type="Proteomes" id="UP001549167"/>
    </source>
</evidence>
<gene>
    <name evidence="1" type="ORF">ABID56_001108</name>
</gene>
<accession>A0ABV2KTW2</accession>
<name>A0ABV2KTW2_9BACI</name>
<protein>
    <recommendedName>
        <fullName evidence="3">IDEAL domain-containing protein</fullName>
    </recommendedName>
</protein>
<evidence type="ECO:0000313" key="1">
    <source>
        <dbReference type="EMBL" id="MET3683018.1"/>
    </source>
</evidence>
<comment type="caution">
    <text evidence="1">The sequence shown here is derived from an EMBL/GenBank/DDBJ whole genome shotgun (WGS) entry which is preliminary data.</text>
</comment>
<dbReference type="EMBL" id="JBEPMX010000004">
    <property type="protein sequence ID" value="MET3683018.1"/>
    <property type="molecule type" value="Genomic_DNA"/>
</dbReference>
<reference evidence="1 2" key="1">
    <citation type="submission" date="2024-06" db="EMBL/GenBank/DDBJ databases">
        <title>Genomic Encyclopedia of Type Strains, Phase IV (KMG-IV): sequencing the most valuable type-strain genomes for metagenomic binning, comparative biology and taxonomic classification.</title>
        <authorList>
            <person name="Goeker M."/>
        </authorList>
    </citation>
    <scope>NUCLEOTIDE SEQUENCE [LARGE SCALE GENOMIC DNA]</scope>
    <source>
        <strain evidence="1 2">DSM 23520</strain>
    </source>
</reference>
<evidence type="ECO:0008006" key="3">
    <source>
        <dbReference type="Google" id="ProtNLM"/>
    </source>
</evidence>
<proteinExistence type="predicted"/>
<dbReference type="Proteomes" id="UP001549167">
    <property type="component" value="Unassembled WGS sequence"/>
</dbReference>
<organism evidence="1 2">
    <name type="scientific">Alkalibacillus flavidus</name>
    <dbReference type="NCBI Taxonomy" id="546021"/>
    <lineage>
        <taxon>Bacteria</taxon>
        <taxon>Bacillati</taxon>
        <taxon>Bacillota</taxon>
        <taxon>Bacilli</taxon>
        <taxon>Bacillales</taxon>
        <taxon>Bacillaceae</taxon>
        <taxon>Alkalibacillus</taxon>
    </lineage>
</organism>
<keyword evidence="2" id="KW-1185">Reference proteome</keyword>
<sequence length="144" mass="17226">MQSVKMLKPYYVKRDSSYLRIILAFQYFSIELKGKTYHFIPLEAREIIIDRQSEQIVNTDDYFVFQDGTEYITLPLYQLMDFELFEANINDMIKRLNVEGSMVSQEEVEEVVTELERGNIERLMDKALEERDEALFNTLLAYYY</sequence>
<dbReference type="RefSeq" id="WP_354219615.1">
    <property type="nucleotide sequence ID" value="NZ_JBEPMX010000004.1"/>
</dbReference>